<sequence length="104" mass="11148">MRVQRGGGIVVVASSGSAYGRVERGGRRGTVETCLLWGPRGLQAQGFESYPRSECRLGFLTRGNRVGFEIGGTPKNIPFSQQIPVESLHGIKKKGAYLPGLTAD</sequence>
<evidence type="ECO:0000313" key="2">
    <source>
        <dbReference type="Proteomes" id="UP000324222"/>
    </source>
</evidence>
<proteinExistence type="predicted"/>
<name>A0A5B7H5J0_PORTR</name>
<dbReference type="EMBL" id="VSRR010023290">
    <property type="protein sequence ID" value="MPC65373.1"/>
    <property type="molecule type" value="Genomic_DNA"/>
</dbReference>
<protein>
    <submittedName>
        <fullName evidence="1">Uncharacterized protein</fullName>
    </submittedName>
</protein>
<dbReference type="Proteomes" id="UP000324222">
    <property type="component" value="Unassembled WGS sequence"/>
</dbReference>
<dbReference type="AlphaFoldDB" id="A0A5B7H5J0"/>
<evidence type="ECO:0000313" key="1">
    <source>
        <dbReference type="EMBL" id="MPC65373.1"/>
    </source>
</evidence>
<gene>
    <name evidence="1" type="ORF">E2C01_059507</name>
</gene>
<accession>A0A5B7H5J0</accession>
<keyword evidence="2" id="KW-1185">Reference proteome</keyword>
<reference evidence="1 2" key="1">
    <citation type="submission" date="2019-05" db="EMBL/GenBank/DDBJ databases">
        <title>Another draft genome of Portunus trituberculatus and its Hox gene families provides insights of decapod evolution.</title>
        <authorList>
            <person name="Jeong J.-H."/>
            <person name="Song I."/>
            <person name="Kim S."/>
            <person name="Choi T."/>
            <person name="Kim D."/>
            <person name="Ryu S."/>
            <person name="Kim W."/>
        </authorList>
    </citation>
    <scope>NUCLEOTIDE SEQUENCE [LARGE SCALE GENOMIC DNA]</scope>
    <source>
        <tissue evidence="1">Muscle</tissue>
    </source>
</reference>
<organism evidence="1 2">
    <name type="scientific">Portunus trituberculatus</name>
    <name type="common">Swimming crab</name>
    <name type="synonym">Neptunus trituberculatus</name>
    <dbReference type="NCBI Taxonomy" id="210409"/>
    <lineage>
        <taxon>Eukaryota</taxon>
        <taxon>Metazoa</taxon>
        <taxon>Ecdysozoa</taxon>
        <taxon>Arthropoda</taxon>
        <taxon>Crustacea</taxon>
        <taxon>Multicrustacea</taxon>
        <taxon>Malacostraca</taxon>
        <taxon>Eumalacostraca</taxon>
        <taxon>Eucarida</taxon>
        <taxon>Decapoda</taxon>
        <taxon>Pleocyemata</taxon>
        <taxon>Brachyura</taxon>
        <taxon>Eubrachyura</taxon>
        <taxon>Portunoidea</taxon>
        <taxon>Portunidae</taxon>
        <taxon>Portuninae</taxon>
        <taxon>Portunus</taxon>
    </lineage>
</organism>
<comment type="caution">
    <text evidence="1">The sequence shown here is derived from an EMBL/GenBank/DDBJ whole genome shotgun (WGS) entry which is preliminary data.</text>
</comment>